<organism evidence="1 2">
    <name type="scientific">Botryotinia fuckeliana (strain T4)</name>
    <name type="common">Noble rot fungus</name>
    <name type="synonym">Botrytis cinerea</name>
    <dbReference type="NCBI Taxonomy" id="999810"/>
    <lineage>
        <taxon>Eukaryota</taxon>
        <taxon>Fungi</taxon>
        <taxon>Dikarya</taxon>
        <taxon>Ascomycota</taxon>
        <taxon>Pezizomycotina</taxon>
        <taxon>Leotiomycetes</taxon>
        <taxon>Helotiales</taxon>
        <taxon>Sclerotiniaceae</taxon>
        <taxon>Botrytis</taxon>
    </lineage>
</organism>
<reference evidence="2" key="1">
    <citation type="journal article" date="2011" name="PLoS Genet.">
        <title>Genomic analysis of the necrotrophic fungal pathogens Sclerotinia sclerotiorum and Botrytis cinerea.</title>
        <authorList>
            <person name="Amselem J."/>
            <person name="Cuomo C.A."/>
            <person name="van Kan J.A."/>
            <person name="Viaud M."/>
            <person name="Benito E.P."/>
            <person name="Couloux A."/>
            <person name="Coutinho P.M."/>
            <person name="de Vries R.P."/>
            <person name="Dyer P.S."/>
            <person name="Fillinger S."/>
            <person name="Fournier E."/>
            <person name="Gout L."/>
            <person name="Hahn M."/>
            <person name="Kohn L."/>
            <person name="Lapalu N."/>
            <person name="Plummer K.M."/>
            <person name="Pradier J.M."/>
            <person name="Quevillon E."/>
            <person name="Sharon A."/>
            <person name="Simon A."/>
            <person name="ten Have A."/>
            <person name="Tudzynski B."/>
            <person name="Tudzynski P."/>
            <person name="Wincker P."/>
            <person name="Andrew M."/>
            <person name="Anthouard V."/>
            <person name="Beever R.E."/>
            <person name="Beffa R."/>
            <person name="Benoit I."/>
            <person name="Bouzid O."/>
            <person name="Brault B."/>
            <person name="Chen Z."/>
            <person name="Choquer M."/>
            <person name="Collemare J."/>
            <person name="Cotton P."/>
            <person name="Danchin E.G."/>
            <person name="Da Silva C."/>
            <person name="Gautier A."/>
            <person name="Giraud C."/>
            <person name="Giraud T."/>
            <person name="Gonzalez C."/>
            <person name="Grossetete S."/>
            <person name="Guldener U."/>
            <person name="Henrissat B."/>
            <person name="Howlett B.J."/>
            <person name="Kodira C."/>
            <person name="Kretschmer M."/>
            <person name="Lappartient A."/>
            <person name="Leroch M."/>
            <person name="Levis C."/>
            <person name="Mauceli E."/>
            <person name="Neuveglise C."/>
            <person name="Oeser B."/>
            <person name="Pearson M."/>
            <person name="Poulain J."/>
            <person name="Poussereau N."/>
            <person name="Quesneville H."/>
            <person name="Rascle C."/>
            <person name="Schumacher J."/>
            <person name="Segurens B."/>
            <person name="Sexton A."/>
            <person name="Silva E."/>
            <person name="Sirven C."/>
            <person name="Soanes D.M."/>
            <person name="Talbot N.J."/>
            <person name="Templeton M."/>
            <person name="Yandava C."/>
            <person name="Yarden O."/>
            <person name="Zeng Q."/>
            <person name="Rollins J.A."/>
            <person name="Lebrun M.H."/>
            <person name="Dickman M."/>
        </authorList>
    </citation>
    <scope>NUCLEOTIDE SEQUENCE [LARGE SCALE GENOMIC DNA]</scope>
    <source>
        <strain evidence="2">T4</strain>
    </source>
</reference>
<dbReference type="HOGENOM" id="CLU_1488787_0_0_1"/>
<dbReference type="EMBL" id="FQ790247">
    <property type="protein sequence ID" value="CCD42663.1"/>
    <property type="molecule type" value="Genomic_DNA"/>
</dbReference>
<dbReference type="InParanoid" id="G2XP57"/>
<name>G2XP57_BOTF4</name>
<protein>
    <submittedName>
        <fullName evidence="1">Uncharacterized protein</fullName>
    </submittedName>
</protein>
<gene>
    <name evidence="1" type="ORF">BofuT4_P074650.1</name>
</gene>
<accession>G2XP57</accession>
<evidence type="ECO:0000313" key="1">
    <source>
        <dbReference type="EMBL" id="CCD42663.1"/>
    </source>
</evidence>
<evidence type="ECO:0000313" key="2">
    <source>
        <dbReference type="Proteomes" id="UP000008177"/>
    </source>
</evidence>
<sequence>MYNPYNLSTKYMSNREAFKYNAPAPFRWLNSVFVGKGAKKTTYKPKNENNEVEFVLFENYPGISSNYEEGLYGWVCYPTVGEWEQFKRTNLKGCEEGGALVANLTQVWSHALQAPEMELTEKWECRTWRRKLLEWMEDWAKNVDSWYPGEEKLARLAKSWHPIENENWNVVTGYELREAWD</sequence>
<dbReference type="AlphaFoldDB" id="G2XP57"/>
<proteinExistence type="predicted"/>
<dbReference type="OrthoDB" id="3471420at2759"/>
<dbReference type="Proteomes" id="UP000008177">
    <property type="component" value="Unplaced contigs"/>
</dbReference>